<evidence type="ECO:0000313" key="3">
    <source>
        <dbReference type="Proteomes" id="UP000284598"/>
    </source>
</evidence>
<protein>
    <submittedName>
        <fullName evidence="2">Leucine-rich repeat domain-containing protein</fullName>
    </submittedName>
</protein>
<feature type="signal peptide" evidence="1">
    <location>
        <begin position="1"/>
        <end position="38"/>
    </location>
</feature>
<dbReference type="PANTHER" id="PTHR45661:SF3">
    <property type="entry name" value="IG-LIKE DOMAIN-CONTAINING PROTEIN"/>
    <property type="match status" value="1"/>
</dbReference>
<dbReference type="Gene3D" id="3.80.10.10">
    <property type="entry name" value="Ribonuclease Inhibitor"/>
    <property type="match status" value="1"/>
</dbReference>
<dbReference type="AlphaFoldDB" id="A0A413S2A1"/>
<dbReference type="SUPFAM" id="SSF52058">
    <property type="entry name" value="L domain-like"/>
    <property type="match status" value="1"/>
</dbReference>
<keyword evidence="1" id="KW-0732">Signal</keyword>
<feature type="chain" id="PRO_5019027126" evidence="1">
    <location>
        <begin position="39"/>
        <end position="417"/>
    </location>
</feature>
<dbReference type="Pfam" id="PF13306">
    <property type="entry name" value="LRR_5"/>
    <property type="match status" value="1"/>
</dbReference>
<dbReference type="InterPro" id="IPR032675">
    <property type="entry name" value="LRR_dom_sf"/>
</dbReference>
<dbReference type="InterPro" id="IPR053139">
    <property type="entry name" value="Surface_bspA-like"/>
</dbReference>
<name>A0A413S2A1_9FIRM</name>
<reference evidence="2 3" key="1">
    <citation type="submission" date="2018-08" db="EMBL/GenBank/DDBJ databases">
        <title>A genome reference for cultivated species of the human gut microbiota.</title>
        <authorList>
            <person name="Zou Y."/>
            <person name="Xue W."/>
            <person name="Luo G."/>
        </authorList>
    </citation>
    <scope>NUCLEOTIDE SEQUENCE [LARGE SCALE GENOMIC DNA]</scope>
    <source>
        <strain evidence="2 3">AM43-2</strain>
    </source>
</reference>
<dbReference type="PANTHER" id="PTHR45661">
    <property type="entry name" value="SURFACE ANTIGEN"/>
    <property type="match status" value="1"/>
</dbReference>
<proteinExistence type="predicted"/>
<sequence length="417" mass="47343">MIGVDTSVLYLMRGGKPMKKIIAIILVITMLACNSVNAASFVQDKKVELNNEHMKDYNNSSVKWRFDEKSSVLSFSGCEKLEKVDVGQIKNQVRYIVLADDIKEISSGSLSGYFNLSKVTILGDVVATGNAFYLDTPRTLELAGRCENLGEMISSDMAPFPKIVLINNNKYYEEKDRMLLTKDGKELVLFYGGESLKVPDTVEKIDSYACYQLGNLSDVKLNGNLKEIGDYAFYHTGISTLKLKNNIQIIGEQAFAGNNIKTVKFNKKIKLIGKYCFDDNLLRKVYLRSNPRIEEGAFPKDAVIQYSKKVKNRGSVAELEYRVKTKKLYVVANKIKKASGYQIVVTQKSNKLKKKFNTQKGELNKKLKLNLKYQVKEGVIKVNSKNSIYVKVRPYFGKKNNKKYGKWSMKYKVPVYQ</sequence>
<evidence type="ECO:0000256" key="1">
    <source>
        <dbReference type="SAM" id="SignalP"/>
    </source>
</evidence>
<evidence type="ECO:0000313" key="2">
    <source>
        <dbReference type="EMBL" id="RHA55592.1"/>
    </source>
</evidence>
<accession>A0A413S2A1</accession>
<dbReference type="EMBL" id="QSFO01000004">
    <property type="protein sequence ID" value="RHA55592.1"/>
    <property type="molecule type" value="Genomic_DNA"/>
</dbReference>
<comment type="caution">
    <text evidence="2">The sequence shown here is derived from an EMBL/GenBank/DDBJ whole genome shotgun (WGS) entry which is preliminary data.</text>
</comment>
<dbReference type="InterPro" id="IPR026906">
    <property type="entry name" value="LRR_5"/>
</dbReference>
<dbReference type="Proteomes" id="UP000284598">
    <property type="component" value="Unassembled WGS sequence"/>
</dbReference>
<organism evidence="2 3">
    <name type="scientific">Eubacterium ventriosum</name>
    <dbReference type="NCBI Taxonomy" id="39496"/>
    <lineage>
        <taxon>Bacteria</taxon>
        <taxon>Bacillati</taxon>
        <taxon>Bacillota</taxon>
        <taxon>Clostridia</taxon>
        <taxon>Eubacteriales</taxon>
        <taxon>Eubacteriaceae</taxon>
        <taxon>Eubacterium</taxon>
    </lineage>
</organism>
<gene>
    <name evidence="2" type="ORF">DW929_04495</name>
</gene>